<dbReference type="GeneID" id="83003983"/>
<evidence type="ECO:0000313" key="2">
    <source>
        <dbReference type="Proteomes" id="UP000284841"/>
    </source>
</evidence>
<dbReference type="AlphaFoldDB" id="A0A415DZ89"/>
<dbReference type="RefSeq" id="WP_067536232.1">
    <property type="nucleotide sequence ID" value="NZ_AP025567.1"/>
</dbReference>
<keyword evidence="2" id="KW-1185">Reference proteome</keyword>
<accession>A0A415DZ89</accession>
<evidence type="ECO:0000313" key="1">
    <source>
        <dbReference type="EMBL" id="RHJ86139.1"/>
    </source>
</evidence>
<comment type="caution">
    <text evidence="1">The sequence shown here is derived from an EMBL/GenBank/DDBJ whole genome shotgun (WGS) entry which is preliminary data.</text>
</comment>
<organism evidence="1 2">
    <name type="scientific">Emergencia timonensis</name>
    <dbReference type="NCBI Taxonomy" id="1776384"/>
    <lineage>
        <taxon>Bacteria</taxon>
        <taxon>Bacillati</taxon>
        <taxon>Bacillota</taxon>
        <taxon>Clostridia</taxon>
        <taxon>Peptostreptococcales</taxon>
        <taxon>Anaerovoracaceae</taxon>
        <taxon>Emergencia</taxon>
    </lineage>
</organism>
<dbReference type="Proteomes" id="UP000284841">
    <property type="component" value="Unassembled WGS sequence"/>
</dbReference>
<reference evidence="1 2" key="1">
    <citation type="submission" date="2018-08" db="EMBL/GenBank/DDBJ databases">
        <title>A genome reference for cultivated species of the human gut microbiota.</title>
        <authorList>
            <person name="Zou Y."/>
            <person name="Xue W."/>
            <person name="Luo G."/>
        </authorList>
    </citation>
    <scope>NUCLEOTIDE SEQUENCE [LARGE SCALE GENOMIC DNA]</scope>
    <source>
        <strain evidence="1 2">AM07-24</strain>
    </source>
</reference>
<dbReference type="OrthoDB" id="9925868at2"/>
<name>A0A415DZ89_9FIRM</name>
<dbReference type="STRING" id="1776384.GCA_900086585_01605"/>
<dbReference type="EMBL" id="QRMS01000004">
    <property type="protein sequence ID" value="RHJ86139.1"/>
    <property type="molecule type" value="Genomic_DNA"/>
</dbReference>
<sequence>MKIQGITENVVTAGVSDLQEPKTEGIPALQGDFKQPGNAGIAQNNQSKLAQLQNSDIPAGLFEMLQNKQNQAGLQEFETLQSSPQVDMGNIKSRDLGNMLSGELVRLGEAVAKAQNPNVDFGDLPSRALTEMGKDVIKSE</sequence>
<gene>
    <name evidence="1" type="ORF">DW099_14990</name>
</gene>
<protein>
    <submittedName>
        <fullName evidence="1">Uncharacterized protein</fullName>
    </submittedName>
</protein>
<proteinExistence type="predicted"/>